<accession>A0A6J4SP16</accession>
<evidence type="ECO:0000313" key="2">
    <source>
        <dbReference type="EMBL" id="CAA9498375.1"/>
    </source>
</evidence>
<reference evidence="2" key="1">
    <citation type="submission" date="2020-02" db="EMBL/GenBank/DDBJ databases">
        <authorList>
            <person name="Meier V. D."/>
        </authorList>
    </citation>
    <scope>NUCLEOTIDE SEQUENCE</scope>
    <source>
        <strain evidence="2">AVDCRST_MAG53</strain>
    </source>
</reference>
<evidence type="ECO:0000256" key="1">
    <source>
        <dbReference type="SAM" id="MobiDB-lite"/>
    </source>
</evidence>
<name>A0A6J4SP16_9ACTN</name>
<sequence>ARPRVPLAPPLRRRRAPGSCRRLGLRIGHPRRAPPARRAARRPTADDRSRRARRAAGAGVRPRSRRRGSQQPGFRVRSRSRASHPHRRRGEVRRRAPARTGRRALRRGHQPPPCPRRRGRRADLRRRERSLAVGDRHPGRRAAHLPHAPEARARAPPLPSGRALRDRAGPGEGAPLGDVHGHQRARRAAWPRPPARAAAFPDGAPAQRGGRRPRDPSRARRRRGPPAAPRPAAAPRGL</sequence>
<feature type="non-terminal residue" evidence="2">
    <location>
        <position position="238"/>
    </location>
</feature>
<feature type="compositionally biased region" description="Low complexity" evidence="1">
    <location>
        <begin position="195"/>
        <end position="208"/>
    </location>
</feature>
<feature type="region of interest" description="Disordered" evidence="1">
    <location>
        <begin position="1"/>
        <end position="238"/>
    </location>
</feature>
<feature type="compositionally biased region" description="Basic residues" evidence="1">
    <location>
        <begin position="28"/>
        <end position="41"/>
    </location>
</feature>
<feature type="non-terminal residue" evidence="2">
    <location>
        <position position="1"/>
    </location>
</feature>
<dbReference type="AlphaFoldDB" id="A0A6J4SP16"/>
<dbReference type="EMBL" id="CADCVR010000058">
    <property type="protein sequence ID" value="CAA9498375.1"/>
    <property type="molecule type" value="Genomic_DNA"/>
</dbReference>
<gene>
    <name evidence="2" type="ORF">AVDCRST_MAG53-2254</name>
</gene>
<protein>
    <submittedName>
        <fullName evidence="2">Uncharacterized protein</fullName>
    </submittedName>
</protein>
<proteinExistence type="predicted"/>
<organism evidence="2">
    <name type="scientific">uncultured Solirubrobacteraceae bacterium</name>
    <dbReference type="NCBI Taxonomy" id="1162706"/>
    <lineage>
        <taxon>Bacteria</taxon>
        <taxon>Bacillati</taxon>
        <taxon>Actinomycetota</taxon>
        <taxon>Thermoleophilia</taxon>
        <taxon>Solirubrobacterales</taxon>
        <taxon>Solirubrobacteraceae</taxon>
        <taxon>environmental samples</taxon>
    </lineage>
</organism>
<feature type="compositionally biased region" description="Basic residues" evidence="1">
    <location>
        <begin position="76"/>
        <end position="120"/>
    </location>
</feature>
<feature type="compositionally biased region" description="Basic and acidic residues" evidence="1">
    <location>
        <begin position="121"/>
        <end position="137"/>
    </location>
</feature>